<evidence type="ECO:0000313" key="1">
    <source>
        <dbReference type="EMBL" id="KAA8565689.1"/>
    </source>
</evidence>
<evidence type="ECO:0000313" key="2">
    <source>
        <dbReference type="Proteomes" id="UP000322873"/>
    </source>
</evidence>
<dbReference type="AlphaFoldDB" id="A0A5M9JCR5"/>
<sequence>MTDDFSSSFQFNCFYEILAYMCVPTSIQAITSDPFIRKVYAPLNANHNAKIAVQYIYQCPVRTYNTVFWSRISASVPVPASCSLFSICFPEPLQDVM</sequence>
<name>A0A5M9JCR5_MONFR</name>
<protein>
    <submittedName>
        <fullName evidence="1">Uncharacterized protein</fullName>
    </submittedName>
</protein>
<gene>
    <name evidence="1" type="ORF">EYC84_009536</name>
</gene>
<keyword evidence="2" id="KW-1185">Reference proteome</keyword>
<dbReference type="Proteomes" id="UP000322873">
    <property type="component" value="Unassembled WGS sequence"/>
</dbReference>
<dbReference type="EMBL" id="VICG01000013">
    <property type="protein sequence ID" value="KAA8565689.1"/>
    <property type="molecule type" value="Genomic_DNA"/>
</dbReference>
<comment type="caution">
    <text evidence="1">The sequence shown here is derived from an EMBL/GenBank/DDBJ whole genome shotgun (WGS) entry which is preliminary data.</text>
</comment>
<reference evidence="1 2" key="1">
    <citation type="submission" date="2019-06" db="EMBL/GenBank/DDBJ databases">
        <title>Genome Sequence of the Brown Rot Fungal Pathogen Monilinia fructicola.</title>
        <authorList>
            <person name="De Miccolis Angelini R.M."/>
            <person name="Landi L."/>
            <person name="Abate D."/>
            <person name="Pollastro S."/>
            <person name="Romanazzi G."/>
            <person name="Faretra F."/>
        </authorList>
    </citation>
    <scope>NUCLEOTIDE SEQUENCE [LARGE SCALE GENOMIC DNA]</scope>
    <source>
        <strain evidence="1 2">Mfrc123</strain>
    </source>
</reference>
<accession>A0A5M9JCR5</accession>
<organism evidence="1 2">
    <name type="scientific">Monilinia fructicola</name>
    <name type="common">Brown rot fungus</name>
    <name type="synonym">Ciboria fructicola</name>
    <dbReference type="NCBI Taxonomy" id="38448"/>
    <lineage>
        <taxon>Eukaryota</taxon>
        <taxon>Fungi</taxon>
        <taxon>Dikarya</taxon>
        <taxon>Ascomycota</taxon>
        <taxon>Pezizomycotina</taxon>
        <taxon>Leotiomycetes</taxon>
        <taxon>Helotiales</taxon>
        <taxon>Sclerotiniaceae</taxon>
        <taxon>Monilinia</taxon>
    </lineage>
</organism>
<proteinExistence type="predicted"/>